<dbReference type="SUPFAM" id="SSF53649">
    <property type="entry name" value="Alkaline phosphatase-like"/>
    <property type="match status" value="1"/>
</dbReference>
<keyword evidence="3" id="KW-0479">Metal-binding</keyword>
<dbReference type="Proteomes" id="UP000295662">
    <property type="component" value="Unassembled WGS sequence"/>
</dbReference>
<evidence type="ECO:0000256" key="5">
    <source>
        <dbReference type="ARBA" id="ARBA00022801"/>
    </source>
</evidence>
<comment type="similarity">
    <text evidence="2">Belongs to the sulfatase family.</text>
</comment>
<keyword evidence="6" id="KW-0106">Calcium</keyword>
<dbReference type="InterPro" id="IPR035874">
    <property type="entry name" value="IDS"/>
</dbReference>
<feature type="domain" description="Sulfatase N-terminal" evidence="8">
    <location>
        <begin position="23"/>
        <end position="361"/>
    </location>
</feature>
<keyword evidence="5" id="KW-0378">Hydrolase</keyword>
<dbReference type="GO" id="GO:0005737">
    <property type="term" value="C:cytoplasm"/>
    <property type="evidence" value="ECO:0007669"/>
    <property type="project" value="TreeGrafter"/>
</dbReference>
<keyword evidence="4 7" id="KW-0732">Signal</keyword>
<evidence type="ECO:0000256" key="7">
    <source>
        <dbReference type="SAM" id="SignalP"/>
    </source>
</evidence>
<name>A0A4R7SRP2_9BACT</name>
<evidence type="ECO:0000256" key="2">
    <source>
        <dbReference type="ARBA" id="ARBA00008779"/>
    </source>
</evidence>
<dbReference type="InterPro" id="IPR000917">
    <property type="entry name" value="Sulfatase_N"/>
</dbReference>
<comment type="caution">
    <text evidence="9">The sequence shown here is derived from an EMBL/GenBank/DDBJ whole genome shotgun (WGS) entry which is preliminary data.</text>
</comment>
<dbReference type="PANTHER" id="PTHR45953:SF1">
    <property type="entry name" value="IDURONATE 2-SULFATASE"/>
    <property type="match status" value="1"/>
</dbReference>
<dbReference type="PANTHER" id="PTHR45953">
    <property type="entry name" value="IDURONATE 2-SULFATASE"/>
    <property type="match status" value="1"/>
</dbReference>
<organism evidence="9 10">
    <name type="scientific">Prosthecobacter fusiformis</name>
    <dbReference type="NCBI Taxonomy" id="48464"/>
    <lineage>
        <taxon>Bacteria</taxon>
        <taxon>Pseudomonadati</taxon>
        <taxon>Verrucomicrobiota</taxon>
        <taxon>Verrucomicrobiia</taxon>
        <taxon>Verrucomicrobiales</taxon>
        <taxon>Verrucomicrobiaceae</taxon>
        <taxon>Prosthecobacter</taxon>
    </lineage>
</organism>
<sequence>MKRLFIATLLLLSIGAFGAEKMNVLFIAADDLRNDLGCYGNTVVKTPNLDRLAKRGLVFNRAYCQQAVCNPSRASLLTGRRLDNLRIWDLPTHFRDIAPDAVTLPQHFKNNGYFTQNIGKMFHNWIHEIPGDPQSWSVPAVMHFASHGTDEARVEGALPPSIAQDPKCECRDVPDEAYFDGRVASLAVKALGELKQKEEPFFLAVGFWKPHSPFNAPKKYWDLYQREDVPMPKNPEWPVDAPRIAWHNGREIRSDKQRELTPEAIQEIRHGYLANISYMDTQIGRVLDELDRQHLTDSTLIVFWSDHGYHLGEHTLWAKTSNFELDTRVPLIIAQPHGKTAGQTTQSLAELMDLYPTLSELCHLPPPASVDGVSLAAILVDSSATVRSAALSQHPRPAYYKGAPEAMGYTIRSTTHRYTEWRDWKTGRTIATELYDHQTDPDETRNISLDQDEETVVKLHASLLQDMKPLVQPGWKPVLE</sequence>
<evidence type="ECO:0000256" key="1">
    <source>
        <dbReference type="ARBA" id="ARBA00001913"/>
    </source>
</evidence>
<dbReference type="CDD" id="cd16030">
    <property type="entry name" value="iduronate-2-sulfatase"/>
    <property type="match status" value="1"/>
</dbReference>
<dbReference type="PROSITE" id="PS00149">
    <property type="entry name" value="SULFATASE_2"/>
    <property type="match status" value="1"/>
</dbReference>
<evidence type="ECO:0000256" key="4">
    <source>
        <dbReference type="ARBA" id="ARBA00022729"/>
    </source>
</evidence>
<dbReference type="Pfam" id="PF00884">
    <property type="entry name" value="Sulfatase"/>
    <property type="match status" value="1"/>
</dbReference>
<dbReference type="GO" id="GO:0046872">
    <property type="term" value="F:metal ion binding"/>
    <property type="evidence" value="ECO:0007669"/>
    <property type="project" value="UniProtKB-KW"/>
</dbReference>
<accession>A0A4R7SRP2</accession>
<evidence type="ECO:0000313" key="9">
    <source>
        <dbReference type="EMBL" id="TDU81910.1"/>
    </source>
</evidence>
<dbReference type="Gene3D" id="3.40.720.10">
    <property type="entry name" value="Alkaline Phosphatase, subunit A"/>
    <property type="match status" value="1"/>
</dbReference>
<dbReference type="RefSeq" id="WP_133793820.1">
    <property type="nucleotide sequence ID" value="NZ_SOCA01000001.1"/>
</dbReference>
<feature type="chain" id="PRO_5020868869" evidence="7">
    <location>
        <begin position="19"/>
        <end position="480"/>
    </location>
</feature>
<dbReference type="AlphaFoldDB" id="A0A4R7SRP2"/>
<evidence type="ECO:0000313" key="10">
    <source>
        <dbReference type="Proteomes" id="UP000295662"/>
    </source>
</evidence>
<protein>
    <submittedName>
        <fullName evidence="9">Iduronate 2-sulfatase</fullName>
    </submittedName>
</protein>
<proteinExistence type="inferred from homology"/>
<dbReference type="InterPro" id="IPR024607">
    <property type="entry name" value="Sulfatase_CS"/>
</dbReference>
<evidence type="ECO:0000259" key="8">
    <source>
        <dbReference type="Pfam" id="PF00884"/>
    </source>
</evidence>
<dbReference type="OrthoDB" id="9803751at2"/>
<dbReference type="EMBL" id="SOCA01000001">
    <property type="protein sequence ID" value="TDU81910.1"/>
    <property type="molecule type" value="Genomic_DNA"/>
</dbReference>
<feature type="signal peptide" evidence="7">
    <location>
        <begin position="1"/>
        <end position="18"/>
    </location>
</feature>
<keyword evidence="10" id="KW-1185">Reference proteome</keyword>
<dbReference type="InterPro" id="IPR017850">
    <property type="entry name" value="Alkaline_phosphatase_core_sf"/>
</dbReference>
<gene>
    <name evidence="9" type="ORF">EI77_01222</name>
</gene>
<dbReference type="GO" id="GO:0004423">
    <property type="term" value="F:iduronate-2-sulfatase activity"/>
    <property type="evidence" value="ECO:0007669"/>
    <property type="project" value="InterPro"/>
</dbReference>
<reference evidence="9 10" key="1">
    <citation type="submission" date="2019-03" db="EMBL/GenBank/DDBJ databases">
        <title>Genomic Encyclopedia of Archaeal and Bacterial Type Strains, Phase II (KMG-II): from individual species to whole genera.</title>
        <authorList>
            <person name="Goeker M."/>
        </authorList>
    </citation>
    <scope>NUCLEOTIDE SEQUENCE [LARGE SCALE GENOMIC DNA]</scope>
    <source>
        <strain evidence="9 10">ATCC 25309</strain>
    </source>
</reference>
<evidence type="ECO:0000256" key="3">
    <source>
        <dbReference type="ARBA" id="ARBA00022723"/>
    </source>
</evidence>
<comment type="cofactor">
    <cofactor evidence="1">
        <name>Ca(2+)</name>
        <dbReference type="ChEBI" id="CHEBI:29108"/>
    </cofactor>
</comment>
<evidence type="ECO:0000256" key="6">
    <source>
        <dbReference type="ARBA" id="ARBA00022837"/>
    </source>
</evidence>